<feature type="compositionally biased region" description="Basic and acidic residues" evidence="1">
    <location>
        <begin position="243"/>
        <end position="262"/>
    </location>
</feature>
<dbReference type="OrthoDB" id="5841939at2759"/>
<dbReference type="STRING" id="6277.A0A498SLV1"/>
<evidence type="ECO:0000313" key="3">
    <source>
        <dbReference type="Proteomes" id="UP000276991"/>
    </source>
</evidence>
<feature type="compositionally biased region" description="Basic residues" evidence="1">
    <location>
        <begin position="396"/>
        <end position="408"/>
    </location>
</feature>
<evidence type="ECO:0000256" key="1">
    <source>
        <dbReference type="SAM" id="MobiDB-lite"/>
    </source>
</evidence>
<feature type="region of interest" description="Disordered" evidence="1">
    <location>
        <begin position="205"/>
        <end position="262"/>
    </location>
</feature>
<name>A0A498SLV1_ACAVI</name>
<organism evidence="2 3">
    <name type="scientific">Acanthocheilonema viteae</name>
    <name type="common">Filarial nematode worm</name>
    <name type="synonym">Dipetalonema viteae</name>
    <dbReference type="NCBI Taxonomy" id="6277"/>
    <lineage>
        <taxon>Eukaryota</taxon>
        <taxon>Metazoa</taxon>
        <taxon>Ecdysozoa</taxon>
        <taxon>Nematoda</taxon>
        <taxon>Chromadorea</taxon>
        <taxon>Rhabditida</taxon>
        <taxon>Spirurina</taxon>
        <taxon>Spiruromorpha</taxon>
        <taxon>Filarioidea</taxon>
        <taxon>Onchocercidae</taxon>
        <taxon>Acanthocheilonema</taxon>
    </lineage>
</organism>
<gene>
    <name evidence="2" type="ORF">NAV_LOCUS5672</name>
</gene>
<evidence type="ECO:0000313" key="2">
    <source>
        <dbReference type="EMBL" id="VBB30881.1"/>
    </source>
</evidence>
<feature type="region of interest" description="Disordered" evidence="1">
    <location>
        <begin position="1"/>
        <end position="47"/>
    </location>
</feature>
<dbReference type="Proteomes" id="UP000276991">
    <property type="component" value="Unassembled WGS sequence"/>
</dbReference>
<feature type="compositionally biased region" description="Basic residues" evidence="1">
    <location>
        <begin position="205"/>
        <end position="219"/>
    </location>
</feature>
<feature type="region of interest" description="Disordered" evidence="1">
    <location>
        <begin position="396"/>
        <end position="416"/>
    </location>
</feature>
<sequence length="523" mass="59982">MECNVDGKFNDGDNLGHSNNKATIDPKNVSLEKNNSRKRRRKRPRTKALRRTIREKIEIALCTSDSPIQNVLETDKDCMYGAPLSTVVKLLKLDTDEYRKLSYEALVSIGRLSRFFAIIGHSIDSLQLVLKTDGLKHNSAVVYVGKTYSNKDSATNDTSVSAEVSTSAACTGRFFQSAFIKFVHDESSADFIKFHQLLRKKAANRRRKKLKLERKKAVKRSANSVSKIRSKKRLKKNKRKPKKNAEDRKIKNEEAMETSAEKPEVDVDNFSDVIRSEGNYNGKRKRKRRSSRGMNKVLLKKAKMIINEEKKVETEAKNESKNAEENGFKNADPKKAYVKIDVAEGKQESKDDEKVEIDGGFTAAVTGELLKKTFRDVGTDVPEEFLLTETGDAVKKRKRVHRQRRRDGKPKNCNQRPKKYFRNIQVYSLDTFQKLRARYLELKKQQMVELKANLKKKGVPNTLSDLTKKERKKKRGRSRLMMRAAKLREYDNLIQCIPEEDRPADSQECDKNFSSITGDFACV</sequence>
<dbReference type="EMBL" id="UPTC01001026">
    <property type="protein sequence ID" value="VBB30881.1"/>
    <property type="molecule type" value="Genomic_DNA"/>
</dbReference>
<feature type="compositionally biased region" description="Basic residues" evidence="1">
    <location>
        <begin position="36"/>
        <end position="47"/>
    </location>
</feature>
<proteinExistence type="predicted"/>
<reference evidence="2 3" key="1">
    <citation type="submission" date="2018-08" db="EMBL/GenBank/DDBJ databases">
        <authorList>
            <person name="Laetsch R D."/>
            <person name="Stevens L."/>
            <person name="Kumar S."/>
            <person name="Blaxter L. M."/>
        </authorList>
    </citation>
    <scope>NUCLEOTIDE SEQUENCE [LARGE SCALE GENOMIC DNA]</scope>
</reference>
<accession>A0A498SLV1</accession>
<keyword evidence="3" id="KW-1185">Reference proteome</keyword>
<protein>
    <submittedName>
        <fullName evidence="2">Uncharacterized protein</fullName>
    </submittedName>
</protein>
<feature type="compositionally biased region" description="Basic residues" evidence="1">
    <location>
        <begin position="228"/>
        <end position="242"/>
    </location>
</feature>
<dbReference type="AlphaFoldDB" id="A0A498SLV1"/>